<feature type="transmembrane region" description="Helical" evidence="1">
    <location>
        <begin position="140"/>
        <end position="160"/>
    </location>
</feature>
<feature type="transmembrane region" description="Helical" evidence="1">
    <location>
        <begin position="210"/>
        <end position="228"/>
    </location>
</feature>
<dbReference type="InterPro" id="IPR009339">
    <property type="entry name" value="DUF998"/>
</dbReference>
<dbReference type="AlphaFoldDB" id="A0A6N8GRK8"/>
<dbReference type="PROSITE" id="PS00139">
    <property type="entry name" value="THIOL_PROTEASE_CYS"/>
    <property type="match status" value="1"/>
</dbReference>
<dbReference type="InterPro" id="IPR000169">
    <property type="entry name" value="Pept_cys_AS"/>
</dbReference>
<accession>A0A6N8GRK8</accession>
<keyword evidence="1" id="KW-0472">Membrane</keyword>
<gene>
    <name evidence="2" type="ORF">GMA12_17485</name>
</gene>
<dbReference type="EMBL" id="WOGU01000024">
    <property type="protein sequence ID" value="MUN64910.1"/>
    <property type="molecule type" value="Genomic_DNA"/>
</dbReference>
<keyword evidence="1" id="KW-1133">Transmembrane helix</keyword>
<dbReference type="Proteomes" id="UP000436989">
    <property type="component" value="Unassembled WGS sequence"/>
</dbReference>
<feature type="transmembrane region" description="Helical" evidence="1">
    <location>
        <begin position="82"/>
        <end position="105"/>
    </location>
</feature>
<evidence type="ECO:0000313" key="3">
    <source>
        <dbReference type="Proteomes" id="UP000436989"/>
    </source>
</evidence>
<reference evidence="2 3" key="1">
    <citation type="submission" date="2019-12" db="EMBL/GenBank/DDBJ databases">
        <authorList>
            <person name="Shi Y."/>
        </authorList>
    </citation>
    <scope>NUCLEOTIDE SEQUENCE [LARGE SCALE GENOMIC DNA]</scope>
    <source>
        <strain evidence="2 3">JCM 17929</strain>
    </source>
</reference>
<keyword evidence="3" id="KW-1185">Reference proteome</keyword>
<feature type="transmembrane region" description="Helical" evidence="1">
    <location>
        <begin position="117"/>
        <end position="134"/>
    </location>
</feature>
<organism evidence="2 3">
    <name type="scientific">Kocuria sediminis</name>
    <dbReference type="NCBI Taxonomy" id="1038857"/>
    <lineage>
        <taxon>Bacteria</taxon>
        <taxon>Bacillati</taxon>
        <taxon>Actinomycetota</taxon>
        <taxon>Actinomycetes</taxon>
        <taxon>Micrococcales</taxon>
        <taxon>Micrococcaceae</taxon>
        <taxon>Kocuria</taxon>
    </lineage>
</organism>
<keyword evidence="1" id="KW-0812">Transmembrane</keyword>
<proteinExistence type="predicted"/>
<dbReference type="Pfam" id="PF06197">
    <property type="entry name" value="DUF998"/>
    <property type="match status" value="1"/>
</dbReference>
<protein>
    <submittedName>
        <fullName evidence="2">DUF998 domain-containing protein</fullName>
    </submittedName>
</protein>
<name>A0A6N8GRK8_9MICC</name>
<feature type="transmembrane region" description="Helical" evidence="1">
    <location>
        <begin position="25"/>
        <end position="44"/>
    </location>
</feature>
<sequence>MTSFPRSNTFVLYGLGMSTQQVGGWCWFLAAALIPVQVLVAARWPLPYSWRSHLISDLGATMCGVADTGARVERYVCSPWHVLANAATVVNGLTLALGAVLLWSVWPRRRGGRAGSVLLAAGGLCVVGVGLTPWDLHPDLHHLFALVQAPLQWAGMVLLVRATWGTTLPRAVPVVTAVGVVVSVAGFALFLDALSGGTSLALGLGLTERLAFDILTLWSATVGGVLLASGERPRTDATEPRSILLPVD</sequence>
<evidence type="ECO:0000313" key="2">
    <source>
        <dbReference type="EMBL" id="MUN64910.1"/>
    </source>
</evidence>
<comment type="caution">
    <text evidence="2">The sequence shown here is derived from an EMBL/GenBank/DDBJ whole genome shotgun (WGS) entry which is preliminary data.</text>
</comment>
<feature type="transmembrane region" description="Helical" evidence="1">
    <location>
        <begin position="172"/>
        <end position="190"/>
    </location>
</feature>
<evidence type="ECO:0000256" key="1">
    <source>
        <dbReference type="SAM" id="Phobius"/>
    </source>
</evidence>